<feature type="transmembrane region" description="Helical" evidence="1">
    <location>
        <begin position="269"/>
        <end position="296"/>
    </location>
</feature>
<dbReference type="PANTHER" id="PTHR43179:SF7">
    <property type="entry name" value="RHAMNOSYLTRANSFERASE WBBL"/>
    <property type="match status" value="1"/>
</dbReference>
<feature type="domain" description="Glycosyltransferase 2-like" evidence="2">
    <location>
        <begin position="5"/>
        <end position="115"/>
    </location>
</feature>
<proteinExistence type="predicted"/>
<reference evidence="4" key="1">
    <citation type="journal article" date="2019" name="Int. J. Syst. Evol. Microbiol.">
        <title>The Global Catalogue of Microorganisms (GCM) 10K type strain sequencing project: providing services to taxonomists for standard genome sequencing and annotation.</title>
        <authorList>
            <consortium name="The Broad Institute Genomics Platform"/>
            <consortium name="The Broad Institute Genome Sequencing Center for Infectious Disease"/>
            <person name="Wu L."/>
            <person name="Ma J."/>
        </authorList>
    </citation>
    <scope>NUCLEOTIDE SEQUENCE [LARGE SCALE GENOMIC DNA]</scope>
    <source>
        <strain evidence="4">CECT 8289</strain>
    </source>
</reference>
<dbReference type="PANTHER" id="PTHR43179">
    <property type="entry name" value="RHAMNOSYLTRANSFERASE WBBL"/>
    <property type="match status" value="1"/>
</dbReference>
<organism evidence="3 4">
    <name type="scientific">Ferruginibacter yonginensis</name>
    <dbReference type="NCBI Taxonomy" id="1310416"/>
    <lineage>
        <taxon>Bacteria</taxon>
        <taxon>Pseudomonadati</taxon>
        <taxon>Bacteroidota</taxon>
        <taxon>Chitinophagia</taxon>
        <taxon>Chitinophagales</taxon>
        <taxon>Chitinophagaceae</taxon>
        <taxon>Ferruginibacter</taxon>
    </lineage>
</organism>
<keyword evidence="1" id="KW-0472">Membrane</keyword>
<keyword evidence="1" id="KW-1133">Transmembrane helix</keyword>
<keyword evidence="1" id="KW-0812">Transmembrane</keyword>
<dbReference type="EC" id="2.4.-.-" evidence="3"/>
<dbReference type="EMBL" id="JBHSCZ010000001">
    <property type="protein sequence ID" value="MFC4261698.1"/>
    <property type="molecule type" value="Genomic_DNA"/>
</dbReference>
<dbReference type="Proteomes" id="UP001595907">
    <property type="component" value="Unassembled WGS sequence"/>
</dbReference>
<dbReference type="GO" id="GO:0016757">
    <property type="term" value="F:glycosyltransferase activity"/>
    <property type="evidence" value="ECO:0007669"/>
    <property type="project" value="UniProtKB-KW"/>
</dbReference>
<dbReference type="InterPro" id="IPR029044">
    <property type="entry name" value="Nucleotide-diphossugar_trans"/>
</dbReference>
<evidence type="ECO:0000313" key="3">
    <source>
        <dbReference type="EMBL" id="MFC4261698.1"/>
    </source>
</evidence>
<evidence type="ECO:0000259" key="2">
    <source>
        <dbReference type="Pfam" id="PF00535"/>
    </source>
</evidence>
<dbReference type="RefSeq" id="WP_379706534.1">
    <property type="nucleotide sequence ID" value="NZ_JBHSCZ010000001.1"/>
</dbReference>
<dbReference type="InterPro" id="IPR001173">
    <property type="entry name" value="Glyco_trans_2-like"/>
</dbReference>
<gene>
    <name evidence="3" type="ORF">ACFOWM_02305</name>
</gene>
<keyword evidence="4" id="KW-1185">Reference proteome</keyword>
<dbReference type="Gene3D" id="3.90.550.10">
    <property type="entry name" value="Spore Coat Polysaccharide Biosynthesis Protein SpsA, Chain A"/>
    <property type="match status" value="1"/>
</dbReference>
<dbReference type="SUPFAM" id="SSF53448">
    <property type="entry name" value="Nucleotide-diphospho-sugar transferases"/>
    <property type="match status" value="1"/>
</dbReference>
<protein>
    <submittedName>
        <fullName evidence="3">Glycosyltransferase family 2 protein</fullName>
        <ecNumber evidence="3">2.4.-.-</ecNumber>
    </submittedName>
</protein>
<comment type="caution">
    <text evidence="3">The sequence shown here is derived from an EMBL/GenBank/DDBJ whole genome shotgun (WGS) entry which is preliminary data.</text>
</comment>
<dbReference type="Pfam" id="PF00535">
    <property type="entry name" value="Glycos_transf_2"/>
    <property type="match status" value="1"/>
</dbReference>
<keyword evidence="3" id="KW-0328">Glycosyltransferase</keyword>
<sequence length="332" mass="38188">MVDLSIVIVNFNTTNLLLNCLQSVYFFENLNFSFEVIVVDNNSIDAVEEKLIERFPSVKFIQMGYNAGFARANNQGIKIAKAECILLLNSDTIVLDNAIFKTWKEFKNSDFSAAGIQLLNDDYSPQISGNFAMKGGLNYLLPLPYLGKLFRAIAFVFKVKKPSILSVSGIKIVDWINGAFLMVKKDVVVKAGLLDEDFFLYAEEAEWCSRLKKIAPLCIYGDYHVLHLQGESSNKAFNSTGKGYFNIFDKKGFQIIISNFLRIRKQFGLFWFLFIYSVYLIEIPIFIFGFLITFYLKLYSFDDLKGYIKNMYKSIYFLPKIISNTPYFYKVL</sequence>
<accession>A0ABV8QPR7</accession>
<evidence type="ECO:0000313" key="4">
    <source>
        <dbReference type="Proteomes" id="UP001595907"/>
    </source>
</evidence>
<keyword evidence="3" id="KW-0808">Transferase</keyword>
<name>A0ABV8QPR7_9BACT</name>
<evidence type="ECO:0000256" key="1">
    <source>
        <dbReference type="SAM" id="Phobius"/>
    </source>
</evidence>